<evidence type="ECO:0000256" key="6">
    <source>
        <dbReference type="ARBA" id="ARBA00022801"/>
    </source>
</evidence>
<evidence type="ECO:0000256" key="10">
    <source>
        <dbReference type="ARBA" id="ARBA00047761"/>
    </source>
</evidence>
<evidence type="ECO:0000256" key="11">
    <source>
        <dbReference type="ARBA" id="ARBA00048336"/>
    </source>
</evidence>
<keyword evidence="6" id="KW-0378">Hydrolase</keyword>
<evidence type="ECO:0000259" key="12">
    <source>
        <dbReference type="PROSITE" id="PS51746"/>
    </source>
</evidence>
<evidence type="ECO:0000256" key="3">
    <source>
        <dbReference type="ARBA" id="ARBA00006702"/>
    </source>
</evidence>
<dbReference type="GO" id="GO:0046872">
    <property type="term" value="F:metal ion binding"/>
    <property type="evidence" value="ECO:0007669"/>
    <property type="project" value="UniProtKB-KW"/>
</dbReference>
<evidence type="ECO:0000256" key="8">
    <source>
        <dbReference type="ARBA" id="ARBA00022912"/>
    </source>
</evidence>
<accession>A0AAP0BSM8</accession>
<gene>
    <name evidence="13" type="ORF">KSP39_PZI005987</name>
</gene>
<protein>
    <recommendedName>
        <fullName evidence="4">protein-serine/threonine phosphatase</fullName>
        <ecNumber evidence="4">3.1.3.16</ecNumber>
    </recommendedName>
</protein>
<keyword evidence="8" id="KW-0904">Protein phosphatase</keyword>
<evidence type="ECO:0000256" key="4">
    <source>
        <dbReference type="ARBA" id="ARBA00013081"/>
    </source>
</evidence>
<evidence type="ECO:0000256" key="1">
    <source>
        <dbReference type="ARBA" id="ARBA00001936"/>
    </source>
</evidence>
<dbReference type="AlphaFoldDB" id="A0AAP0BSM8"/>
<dbReference type="SUPFAM" id="SSF81606">
    <property type="entry name" value="PP2C-like"/>
    <property type="match status" value="1"/>
</dbReference>
<comment type="cofactor">
    <cofactor evidence="2">
        <name>Mg(2+)</name>
        <dbReference type="ChEBI" id="CHEBI:18420"/>
    </cofactor>
</comment>
<dbReference type="InterPro" id="IPR001932">
    <property type="entry name" value="PPM-type_phosphatase-like_dom"/>
</dbReference>
<dbReference type="Pfam" id="PF00481">
    <property type="entry name" value="PP2C"/>
    <property type="match status" value="1"/>
</dbReference>
<dbReference type="EMBL" id="JBBWWQ010000004">
    <property type="protein sequence ID" value="KAK8948356.1"/>
    <property type="molecule type" value="Genomic_DNA"/>
</dbReference>
<feature type="domain" description="PPM-type phosphatase" evidence="12">
    <location>
        <begin position="16"/>
        <end position="140"/>
    </location>
</feature>
<keyword evidence="9" id="KW-0464">Manganese</keyword>
<keyword evidence="7" id="KW-0460">Magnesium</keyword>
<comment type="caution">
    <text evidence="13">The sequence shown here is derived from an EMBL/GenBank/DDBJ whole genome shotgun (WGS) entry which is preliminary data.</text>
</comment>
<dbReference type="EC" id="3.1.3.16" evidence="4"/>
<evidence type="ECO:0000256" key="9">
    <source>
        <dbReference type="ARBA" id="ARBA00023211"/>
    </source>
</evidence>
<keyword evidence="5" id="KW-0479">Metal-binding</keyword>
<organism evidence="13 14">
    <name type="scientific">Platanthera zijinensis</name>
    <dbReference type="NCBI Taxonomy" id="2320716"/>
    <lineage>
        <taxon>Eukaryota</taxon>
        <taxon>Viridiplantae</taxon>
        <taxon>Streptophyta</taxon>
        <taxon>Embryophyta</taxon>
        <taxon>Tracheophyta</taxon>
        <taxon>Spermatophyta</taxon>
        <taxon>Magnoliopsida</taxon>
        <taxon>Liliopsida</taxon>
        <taxon>Asparagales</taxon>
        <taxon>Orchidaceae</taxon>
        <taxon>Orchidoideae</taxon>
        <taxon>Orchideae</taxon>
        <taxon>Orchidinae</taxon>
        <taxon>Platanthera</taxon>
    </lineage>
</organism>
<dbReference type="Proteomes" id="UP001418222">
    <property type="component" value="Unassembled WGS sequence"/>
</dbReference>
<evidence type="ECO:0000256" key="7">
    <source>
        <dbReference type="ARBA" id="ARBA00022842"/>
    </source>
</evidence>
<comment type="similarity">
    <text evidence="3">Belongs to the PP2C family.</text>
</comment>
<dbReference type="InterPro" id="IPR000222">
    <property type="entry name" value="PP2C_BS"/>
</dbReference>
<proteinExistence type="inferred from homology"/>
<comment type="cofactor">
    <cofactor evidence="1">
        <name>Mn(2+)</name>
        <dbReference type="ChEBI" id="CHEBI:29035"/>
    </cofactor>
</comment>
<evidence type="ECO:0000313" key="13">
    <source>
        <dbReference type="EMBL" id="KAK8948356.1"/>
    </source>
</evidence>
<dbReference type="Gene3D" id="3.60.40.10">
    <property type="entry name" value="PPM-type phosphatase domain"/>
    <property type="match status" value="1"/>
</dbReference>
<dbReference type="PROSITE" id="PS01032">
    <property type="entry name" value="PPM_1"/>
    <property type="match status" value="1"/>
</dbReference>
<sequence length="140" mass="15417">MSSSLDDQSRFLLVFQSGSFSEIGPKLYMEDEHICIDDIVDHLGAEADLPAFSAFYGVFDGHGGTNAVASVCKNLLKFITKDQFFPTSMENVMRSAFIMADHAFADSRYLDCSSGITVVAALIFGRFVRLSVLIDDKNLL</sequence>
<evidence type="ECO:0000256" key="2">
    <source>
        <dbReference type="ARBA" id="ARBA00001946"/>
    </source>
</evidence>
<comment type="catalytic activity">
    <reaction evidence="10">
        <text>O-phospho-L-seryl-[protein] + H2O = L-seryl-[protein] + phosphate</text>
        <dbReference type="Rhea" id="RHEA:20629"/>
        <dbReference type="Rhea" id="RHEA-COMP:9863"/>
        <dbReference type="Rhea" id="RHEA-COMP:11604"/>
        <dbReference type="ChEBI" id="CHEBI:15377"/>
        <dbReference type="ChEBI" id="CHEBI:29999"/>
        <dbReference type="ChEBI" id="CHEBI:43474"/>
        <dbReference type="ChEBI" id="CHEBI:83421"/>
        <dbReference type="EC" id="3.1.3.16"/>
    </reaction>
</comment>
<reference evidence="13 14" key="1">
    <citation type="journal article" date="2022" name="Nat. Plants">
        <title>Genomes of leafy and leafless Platanthera orchids illuminate the evolution of mycoheterotrophy.</title>
        <authorList>
            <person name="Li M.H."/>
            <person name="Liu K.W."/>
            <person name="Li Z."/>
            <person name="Lu H.C."/>
            <person name="Ye Q.L."/>
            <person name="Zhang D."/>
            <person name="Wang J.Y."/>
            <person name="Li Y.F."/>
            <person name="Zhong Z.M."/>
            <person name="Liu X."/>
            <person name="Yu X."/>
            <person name="Liu D.K."/>
            <person name="Tu X.D."/>
            <person name="Liu B."/>
            <person name="Hao Y."/>
            <person name="Liao X.Y."/>
            <person name="Jiang Y.T."/>
            <person name="Sun W.H."/>
            <person name="Chen J."/>
            <person name="Chen Y.Q."/>
            <person name="Ai Y."/>
            <person name="Zhai J.W."/>
            <person name="Wu S.S."/>
            <person name="Zhou Z."/>
            <person name="Hsiao Y.Y."/>
            <person name="Wu W.L."/>
            <person name="Chen Y.Y."/>
            <person name="Lin Y.F."/>
            <person name="Hsu J.L."/>
            <person name="Li C.Y."/>
            <person name="Wang Z.W."/>
            <person name="Zhao X."/>
            <person name="Zhong W.Y."/>
            <person name="Ma X.K."/>
            <person name="Ma L."/>
            <person name="Huang J."/>
            <person name="Chen G.Z."/>
            <person name="Huang M.Z."/>
            <person name="Huang L."/>
            <person name="Peng D.H."/>
            <person name="Luo Y.B."/>
            <person name="Zou S.Q."/>
            <person name="Chen S.P."/>
            <person name="Lan S."/>
            <person name="Tsai W.C."/>
            <person name="Van de Peer Y."/>
            <person name="Liu Z.J."/>
        </authorList>
    </citation>
    <scope>NUCLEOTIDE SEQUENCE [LARGE SCALE GENOMIC DNA]</scope>
    <source>
        <strain evidence="13">Lor287</strain>
    </source>
</reference>
<comment type="catalytic activity">
    <reaction evidence="11">
        <text>O-phospho-L-threonyl-[protein] + H2O = L-threonyl-[protein] + phosphate</text>
        <dbReference type="Rhea" id="RHEA:47004"/>
        <dbReference type="Rhea" id="RHEA-COMP:11060"/>
        <dbReference type="Rhea" id="RHEA-COMP:11605"/>
        <dbReference type="ChEBI" id="CHEBI:15377"/>
        <dbReference type="ChEBI" id="CHEBI:30013"/>
        <dbReference type="ChEBI" id="CHEBI:43474"/>
        <dbReference type="ChEBI" id="CHEBI:61977"/>
        <dbReference type="EC" id="3.1.3.16"/>
    </reaction>
</comment>
<evidence type="ECO:0000313" key="14">
    <source>
        <dbReference type="Proteomes" id="UP001418222"/>
    </source>
</evidence>
<dbReference type="PROSITE" id="PS51746">
    <property type="entry name" value="PPM_2"/>
    <property type="match status" value="1"/>
</dbReference>
<keyword evidence="14" id="KW-1185">Reference proteome</keyword>
<evidence type="ECO:0000256" key="5">
    <source>
        <dbReference type="ARBA" id="ARBA00022723"/>
    </source>
</evidence>
<name>A0AAP0BSM8_9ASPA</name>
<dbReference type="InterPro" id="IPR036457">
    <property type="entry name" value="PPM-type-like_dom_sf"/>
</dbReference>
<dbReference type="GO" id="GO:0004722">
    <property type="term" value="F:protein serine/threonine phosphatase activity"/>
    <property type="evidence" value="ECO:0007669"/>
    <property type="project" value="UniProtKB-EC"/>
</dbReference>